<proteinExistence type="predicted"/>
<dbReference type="AlphaFoldDB" id="A0A132NVW2"/>
<reference evidence="2 3" key="1">
    <citation type="journal article" date="2015" name="Mol. Biochem. Parasitol.">
        <title>Identification of polymorphic genes for use in assemblage B genotyping assays through comparative genomics of multiple assemblage B Giardia duodenalis isolates.</title>
        <authorList>
            <person name="Wielinga C."/>
            <person name="Thompson R.C."/>
            <person name="Monis P."/>
            <person name="Ryan U."/>
        </authorList>
    </citation>
    <scope>NUCLEOTIDE SEQUENCE [LARGE SCALE GENOMIC DNA]</scope>
    <source>
        <strain evidence="2 3">BAH15c1</strain>
    </source>
</reference>
<keyword evidence="1" id="KW-0472">Membrane</keyword>
<evidence type="ECO:0000256" key="1">
    <source>
        <dbReference type="SAM" id="Phobius"/>
    </source>
</evidence>
<evidence type="ECO:0000313" key="3">
    <source>
        <dbReference type="Proteomes" id="UP000070089"/>
    </source>
</evidence>
<gene>
    <name evidence="2" type="ORF">QR46_1767</name>
</gene>
<feature type="transmembrane region" description="Helical" evidence="1">
    <location>
        <begin position="53"/>
        <end position="69"/>
    </location>
</feature>
<dbReference type="EMBL" id="JXTI01000040">
    <property type="protein sequence ID" value="KWX14207.1"/>
    <property type="molecule type" value="Genomic_DNA"/>
</dbReference>
<accession>A0A132NVW2</accession>
<name>A0A132NVW2_GIAIN</name>
<dbReference type="VEuPathDB" id="GiardiaDB:QR46_1767"/>
<dbReference type="Proteomes" id="UP000070089">
    <property type="component" value="Unassembled WGS sequence"/>
</dbReference>
<keyword evidence="1" id="KW-1133">Transmembrane helix</keyword>
<feature type="transmembrane region" description="Helical" evidence="1">
    <location>
        <begin position="20"/>
        <end position="41"/>
    </location>
</feature>
<evidence type="ECO:0000313" key="2">
    <source>
        <dbReference type="EMBL" id="KWX14207.1"/>
    </source>
</evidence>
<sequence length="310" mass="35122">MEIYYSIEDSRSRSRNRSLHRALCIPNHIQMIIYGFLFLLLRTRDVCSTRSQRLLAVGTLVFISIALSTNSLDGVLVLLLGFSEILYTVRPILLFKTCTASHLTLLHAENPGVILASHYRSTHGHGLKLGADNLIHHRRQKHLTDGQLCLGMRRSHRYVDNLIEALLGDSNVRGLRSSHSRFVHKLGPTTVLQLMYAFVVRILRKKSAISHSNGSVVVTELSTTASAASYESEVDQMHILSNGYQLESHHSHFSSFLERIRLIHEARQARRLNGFLRRRGRPVDKRKTQIPFTSDWMTGEDNGLEALPPS</sequence>
<dbReference type="OrthoDB" id="10260323at2759"/>
<organism evidence="2 3">
    <name type="scientific">Giardia duodenalis assemblage B</name>
    <dbReference type="NCBI Taxonomy" id="1394984"/>
    <lineage>
        <taxon>Eukaryota</taxon>
        <taxon>Metamonada</taxon>
        <taxon>Diplomonadida</taxon>
        <taxon>Hexamitidae</taxon>
        <taxon>Giardiinae</taxon>
        <taxon>Giardia</taxon>
    </lineage>
</organism>
<keyword evidence="1" id="KW-0812">Transmembrane</keyword>
<protein>
    <submittedName>
        <fullName evidence="2">Uncharacterized protein</fullName>
    </submittedName>
</protein>
<comment type="caution">
    <text evidence="2">The sequence shown here is derived from an EMBL/GenBank/DDBJ whole genome shotgun (WGS) entry which is preliminary data.</text>
</comment>